<evidence type="ECO:0000256" key="5">
    <source>
        <dbReference type="ARBA" id="ARBA00037982"/>
    </source>
</evidence>
<proteinExistence type="inferred from homology"/>
<dbReference type="PANTHER" id="PTHR11042:SF187">
    <property type="entry name" value="EUKARYOTIC TRANSLATION INITIATION FACTOR 2-ALPHA KINASE 2"/>
    <property type="match status" value="1"/>
</dbReference>
<feature type="compositionally biased region" description="Polar residues" evidence="7">
    <location>
        <begin position="28"/>
        <end position="55"/>
    </location>
</feature>
<keyword evidence="3 9" id="KW-0418">Kinase</keyword>
<dbReference type="OrthoDB" id="1405469at2759"/>
<dbReference type="InterPro" id="IPR050339">
    <property type="entry name" value="CC_SR_Kinase"/>
</dbReference>
<evidence type="ECO:0000256" key="2">
    <source>
        <dbReference type="ARBA" id="ARBA00022741"/>
    </source>
</evidence>
<dbReference type="SUPFAM" id="SSF56112">
    <property type="entry name" value="Protein kinase-like (PK-like)"/>
    <property type="match status" value="1"/>
</dbReference>
<name>A0A6A5WQM7_9PLEO</name>
<dbReference type="GO" id="GO:0005737">
    <property type="term" value="C:cytoplasm"/>
    <property type="evidence" value="ECO:0007669"/>
    <property type="project" value="TreeGrafter"/>
</dbReference>
<dbReference type="InterPro" id="IPR017441">
    <property type="entry name" value="Protein_kinase_ATP_BS"/>
</dbReference>
<feature type="region of interest" description="Disordered" evidence="7">
    <location>
        <begin position="336"/>
        <end position="392"/>
    </location>
</feature>
<evidence type="ECO:0000256" key="4">
    <source>
        <dbReference type="ARBA" id="ARBA00022840"/>
    </source>
</evidence>
<keyword evidence="1" id="KW-0808">Transferase</keyword>
<dbReference type="PANTHER" id="PTHR11042">
    <property type="entry name" value="EUKARYOTIC TRANSLATION INITIATION FACTOR 2-ALPHA KINASE EIF2-ALPHA KINASE -RELATED"/>
    <property type="match status" value="1"/>
</dbReference>
<dbReference type="SMART" id="SM00220">
    <property type="entry name" value="S_TKc"/>
    <property type="match status" value="1"/>
</dbReference>
<dbReference type="AlphaFoldDB" id="A0A6A5WQM7"/>
<gene>
    <name evidence="9" type="ORF">P154DRAFT_617860</name>
</gene>
<dbReference type="InterPro" id="IPR011009">
    <property type="entry name" value="Kinase-like_dom_sf"/>
</dbReference>
<feature type="compositionally biased region" description="Acidic residues" evidence="7">
    <location>
        <begin position="12"/>
        <end position="27"/>
    </location>
</feature>
<evidence type="ECO:0000259" key="8">
    <source>
        <dbReference type="PROSITE" id="PS50011"/>
    </source>
</evidence>
<reference evidence="9" key="1">
    <citation type="journal article" date="2020" name="Stud. Mycol.">
        <title>101 Dothideomycetes genomes: a test case for predicting lifestyles and emergence of pathogens.</title>
        <authorList>
            <person name="Haridas S."/>
            <person name="Albert R."/>
            <person name="Binder M."/>
            <person name="Bloem J."/>
            <person name="Labutti K."/>
            <person name="Salamov A."/>
            <person name="Andreopoulos B."/>
            <person name="Baker S."/>
            <person name="Barry K."/>
            <person name="Bills G."/>
            <person name="Bluhm B."/>
            <person name="Cannon C."/>
            <person name="Castanera R."/>
            <person name="Culley D."/>
            <person name="Daum C."/>
            <person name="Ezra D."/>
            <person name="Gonzalez J."/>
            <person name="Henrissat B."/>
            <person name="Kuo A."/>
            <person name="Liang C."/>
            <person name="Lipzen A."/>
            <person name="Lutzoni F."/>
            <person name="Magnuson J."/>
            <person name="Mondo S."/>
            <person name="Nolan M."/>
            <person name="Ohm R."/>
            <person name="Pangilinan J."/>
            <person name="Park H.-J."/>
            <person name="Ramirez L."/>
            <person name="Alfaro M."/>
            <person name="Sun H."/>
            <person name="Tritt A."/>
            <person name="Yoshinaga Y."/>
            <person name="Zwiers L.-H."/>
            <person name="Turgeon B."/>
            <person name="Goodwin S."/>
            <person name="Spatafora J."/>
            <person name="Crous P."/>
            <person name="Grigoriev I."/>
        </authorList>
    </citation>
    <scope>NUCLEOTIDE SEQUENCE</scope>
    <source>
        <strain evidence="9">CBS 123094</strain>
    </source>
</reference>
<keyword evidence="4 6" id="KW-0067">ATP-binding</keyword>
<evidence type="ECO:0000256" key="3">
    <source>
        <dbReference type="ARBA" id="ARBA00022777"/>
    </source>
</evidence>
<dbReference type="PROSITE" id="PS00108">
    <property type="entry name" value="PROTEIN_KINASE_ST"/>
    <property type="match status" value="1"/>
</dbReference>
<protein>
    <submittedName>
        <fullName evidence="9">Kinase-like protein</fullName>
    </submittedName>
</protein>
<evidence type="ECO:0000256" key="6">
    <source>
        <dbReference type="PROSITE-ProRule" id="PRU10141"/>
    </source>
</evidence>
<evidence type="ECO:0000256" key="1">
    <source>
        <dbReference type="ARBA" id="ARBA00022679"/>
    </source>
</evidence>
<keyword evidence="10" id="KW-1185">Reference proteome</keyword>
<organism evidence="9 10">
    <name type="scientific">Amniculicola lignicola CBS 123094</name>
    <dbReference type="NCBI Taxonomy" id="1392246"/>
    <lineage>
        <taxon>Eukaryota</taxon>
        <taxon>Fungi</taxon>
        <taxon>Dikarya</taxon>
        <taxon>Ascomycota</taxon>
        <taxon>Pezizomycotina</taxon>
        <taxon>Dothideomycetes</taxon>
        <taxon>Pleosporomycetidae</taxon>
        <taxon>Pleosporales</taxon>
        <taxon>Amniculicolaceae</taxon>
        <taxon>Amniculicola</taxon>
    </lineage>
</organism>
<dbReference type="Gene3D" id="1.10.510.10">
    <property type="entry name" value="Transferase(Phosphotransferase) domain 1"/>
    <property type="match status" value="1"/>
</dbReference>
<dbReference type="PROSITE" id="PS00107">
    <property type="entry name" value="PROTEIN_KINASE_ATP"/>
    <property type="match status" value="1"/>
</dbReference>
<dbReference type="PROSITE" id="PS50011">
    <property type="entry name" value="PROTEIN_KINASE_DOM"/>
    <property type="match status" value="1"/>
</dbReference>
<comment type="similarity">
    <text evidence="5">Belongs to the protein kinase superfamily. Ser/Thr protein kinase family. GCN2 subfamily.</text>
</comment>
<dbReference type="Proteomes" id="UP000799779">
    <property type="component" value="Unassembled WGS sequence"/>
</dbReference>
<dbReference type="EMBL" id="ML977573">
    <property type="protein sequence ID" value="KAF2003224.1"/>
    <property type="molecule type" value="Genomic_DNA"/>
</dbReference>
<dbReference type="GO" id="GO:0004694">
    <property type="term" value="F:eukaryotic translation initiation factor 2alpha kinase activity"/>
    <property type="evidence" value="ECO:0007669"/>
    <property type="project" value="TreeGrafter"/>
</dbReference>
<dbReference type="Pfam" id="PF00069">
    <property type="entry name" value="Pkinase"/>
    <property type="match status" value="2"/>
</dbReference>
<dbReference type="InterPro" id="IPR008271">
    <property type="entry name" value="Ser/Thr_kinase_AS"/>
</dbReference>
<dbReference type="GO" id="GO:0005524">
    <property type="term" value="F:ATP binding"/>
    <property type="evidence" value="ECO:0007669"/>
    <property type="project" value="UniProtKB-UniRule"/>
</dbReference>
<sequence>MPSMFRRPGEDSSSDESSSDPREEEDTGNASTEELNLLSRINTIDSTQSGPQTMIPNRPPLSRNNSQFRDLILHSLLEDKALREAAEHLGKDQSDPEVQALARSTYRVLSHQLSGGTDTVDERYASDEMRQHRAKAQEGIEAITRSHISQLPPSAGQSRALISRTSSSLNVPLGVHALPSLNALLSQPLSALELPLQGYPGLHKDRYVREFVELEAIGKGGYGKVYKVKHKLDDAFYAVKRIMVSPARVQKIQDNGPQEMESLLEEVRALARFDHGNIVRYHNCWLEFTTTPADVPLPATTYYRNNRLIDNGNTQSMSANLTDDLRNLSLGDAFDPFERSNQDSGGDIVFEYSDSDTGAGAEESVGDAVSDSGQLETPKQRKRSTSQVSQATIATISSSRSRLSAIATVGEEEDEEVETIPRTHLPFSFSEETGSESMMSHSDMPNQLVSVRTSGPVLTLNVQMSLYDTNLAAFLLADRPASQTSASLQHCFHPCISLQLLDNIISGVEYLHAHGVVHRDLKPANIFLAVSTAKIPPSGSVNLATCGPCSDRDIVYLTPRIGDFGLVAALGEGCMDGNAEGLTPDPIVKPVGTEFYRPTKSTRISDKLDVFALGVVGFEMLNSFSTRMERYDALTRLRRAEFPDGFVNGLGEAGSDVQELISGMVMADEEKRWSCEEVKAKIKQIVAALQT</sequence>
<keyword evidence="2 6" id="KW-0547">Nucleotide-binding</keyword>
<feature type="region of interest" description="Disordered" evidence="7">
    <location>
        <begin position="1"/>
        <end position="65"/>
    </location>
</feature>
<evidence type="ECO:0000313" key="10">
    <source>
        <dbReference type="Proteomes" id="UP000799779"/>
    </source>
</evidence>
<feature type="binding site" evidence="6">
    <location>
        <position position="240"/>
    </location>
    <ligand>
        <name>ATP</name>
        <dbReference type="ChEBI" id="CHEBI:30616"/>
    </ligand>
</feature>
<dbReference type="InterPro" id="IPR000719">
    <property type="entry name" value="Prot_kinase_dom"/>
</dbReference>
<feature type="domain" description="Protein kinase" evidence="8">
    <location>
        <begin position="211"/>
        <end position="686"/>
    </location>
</feature>
<evidence type="ECO:0000256" key="7">
    <source>
        <dbReference type="SAM" id="MobiDB-lite"/>
    </source>
</evidence>
<dbReference type="Gene3D" id="3.30.200.20">
    <property type="entry name" value="Phosphorylase Kinase, domain 1"/>
    <property type="match status" value="1"/>
</dbReference>
<dbReference type="GO" id="GO:0005634">
    <property type="term" value="C:nucleus"/>
    <property type="evidence" value="ECO:0007669"/>
    <property type="project" value="TreeGrafter"/>
</dbReference>
<accession>A0A6A5WQM7</accession>
<evidence type="ECO:0000313" key="9">
    <source>
        <dbReference type="EMBL" id="KAF2003224.1"/>
    </source>
</evidence>